<accession>J0R517</accession>
<feature type="non-terminal residue" evidence="2">
    <location>
        <position position="446"/>
    </location>
</feature>
<feature type="region of interest" description="Disordered" evidence="1">
    <location>
        <begin position="402"/>
        <end position="446"/>
    </location>
</feature>
<comment type="caution">
    <text evidence="2">The sequence shown here is derived from an EMBL/GenBank/DDBJ whole genome shotgun (WGS) entry which is preliminary data.</text>
</comment>
<name>J0R517_9HYPH</name>
<evidence type="ECO:0000313" key="3">
    <source>
        <dbReference type="Proteomes" id="UP000009017"/>
    </source>
</evidence>
<proteinExistence type="predicted"/>
<evidence type="ECO:0000313" key="2">
    <source>
        <dbReference type="EMBL" id="EJF90769.1"/>
    </source>
</evidence>
<dbReference type="HOGENOM" id="CLU_032282_0_0_5"/>
<organism evidence="2 3">
    <name type="scientific">Bartonella melophagi K-2C</name>
    <dbReference type="NCBI Taxonomy" id="1094557"/>
    <lineage>
        <taxon>Bacteria</taxon>
        <taxon>Pseudomonadati</taxon>
        <taxon>Pseudomonadota</taxon>
        <taxon>Alphaproteobacteria</taxon>
        <taxon>Hyphomicrobiales</taxon>
        <taxon>Bartonellaceae</taxon>
        <taxon>Bartonella</taxon>
    </lineage>
</organism>
<dbReference type="EMBL" id="AIMA01000012">
    <property type="protein sequence ID" value="EJF90769.1"/>
    <property type="molecule type" value="Genomic_DNA"/>
</dbReference>
<gene>
    <name evidence="2" type="ORF">ME3_00586</name>
</gene>
<evidence type="ECO:0000256" key="1">
    <source>
        <dbReference type="SAM" id="MobiDB-lite"/>
    </source>
</evidence>
<feature type="compositionally biased region" description="Gly residues" evidence="1">
    <location>
        <begin position="431"/>
        <end position="446"/>
    </location>
</feature>
<keyword evidence="3" id="KW-1185">Reference proteome</keyword>
<dbReference type="Proteomes" id="UP000009017">
    <property type="component" value="Unassembled WGS sequence"/>
</dbReference>
<dbReference type="eggNOG" id="COG2931">
    <property type="taxonomic scope" value="Bacteria"/>
</dbReference>
<dbReference type="AlphaFoldDB" id="J0R517"/>
<sequence length="446" mass="47284">MSIPYHTHKFDIEPATNEEVKEGILDNKVVAPSSLGSAAAYSMGYFATAAQGKRADEAVAKRDVGVLAYKDRVTVHDINTSGDPCENTVLSGTGWIKLSPLGIGDMSASIYDPTNVSSDAFSMENMIEGDTKKILTAEERLKLQCLSSNCPTIEKWKKADEDINYPISPVDLKNTITHFALSKPLAMAKLVYDPNRIAKDVFAMDHMKEGEKHLILTPQERIQITKVSQIEQATQQAQTTADSAKQAADKAQKAVDLIHPLEKQDWINGIKTENALISPAHLVASIKANGSSSGSGGVGTSKPVEIFMKKSGEIAWPEGTTEDTELEIWAWGGGNAGDDSAHHGGNGGCCAYVRTKKKFLGNSKVTIGKGGKTAENSNLYGKDTKVGQFMTASGGSFGYDPAGIHGSRGDNGADAEDQNGIEENGKNGEVGRIGGHGGNGGDGGRG</sequence>
<reference evidence="2 3" key="1">
    <citation type="submission" date="2012-03" db="EMBL/GenBank/DDBJ databases">
        <title>The Genome Sequence of Bartonella melophagi K-2C.</title>
        <authorList>
            <consortium name="The Broad Institute Genome Sequencing Platform"/>
            <consortium name="The Broad Institute Genome Sequencing Center for Infectious Disease"/>
            <person name="Feldgarden M."/>
            <person name="Kirby J."/>
            <person name="Kosoy M."/>
            <person name="Birtles R."/>
            <person name="Probert W.S."/>
            <person name="Chiaraviglio L."/>
            <person name="Young S.K."/>
            <person name="Zeng Q."/>
            <person name="Gargeya S."/>
            <person name="Fitzgerald M."/>
            <person name="Haas B."/>
            <person name="Abouelleil A."/>
            <person name="Alvarado L."/>
            <person name="Arachchi H.M."/>
            <person name="Berlin A."/>
            <person name="Chapman S.B."/>
            <person name="Gearin G."/>
            <person name="Goldberg J."/>
            <person name="Griggs A."/>
            <person name="Gujja S."/>
            <person name="Hansen M."/>
            <person name="Heiman D."/>
            <person name="Howarth C."/>
            <person name="Larimer J."/>
            <person name="Lui A."/>
            <person name="MacDonald P.J.P."/>
            <person name="McCowen C."/>
            <person name="Montmayeur A."/>
            <person name="Murphy C."/>
            <person name="Neiman D."/>
            <person name="Pearson M."/>
            <person name="Priest M."/>
            <person name="Roberts A."/>
            <person name="Saif S."/>
            <person name="Shea T."/>
            <person name="Sisk P."/>
            <person name="Stolte C."/>
            <person name="Sykes S."/>
            <person name="Wortman J."/>
            <person name="Nusbaum C."/>
            <person name="Birren B."/>
        </authorList>
    </citation>
    <scope>NUCLEOTIDE SEQUENCE [LARGE SCALE GENOMIC DNA]</scope>
    <source>
        <strain evidence="2 3">K-2C</strain>
    </source>
</reference>
<protein>
    <submittedName>
        <fullName evidence="2">Uncharacterized protein</fullName>
    </submittedName>
</protein>